<dbReference type="AlphaFoldDB" id="A0A4U9D152"/>
<evidence type="ECO:0000313" key="2">
    <source>
        <dbReference type="Proteomes" id="UP000339249"/>
    </source>
</evidence>
<evidence type="ECO:0000313" key="1">
    <source>
        <dbReference type="EMBL" id="VTN12049.1"/>
    </source>
</evidence>
<organism evidence="1 2">
    <name type="scientific">Raoultella terrigena</name>
    <name type="common">Klebsiella terrigena</name>
    <dbReference type="NCBI Taxonomy" id="577"/>
    <lineage>
        <taxon>Bacteria</taxon>
        <taxon>Pseudomonadati</taxon>
        <taxon>Pseudomonadota</taxon>
        <taxon>Gammaproteobacteria</taxon>
        <taxon>Enterobacterales</taxon>
        <taxon>Enterobacteriaceae</taxon>
        <taxon>Klebsiella/Raoultella group</taxon>
        <taxon>Raoultella</taxon>
    </lineage>
</organism>
<reference evidence="1 2" key="1">
    <citation type="submission" date="2019-04" db="EMBL/GenBank/DDBJ databases">
        <authorList>
            <consortium name="Pathogen Informatics"/>
        </authorList>
    </citation>
    <scope>NUCLEOTIDE SEQUENCE [LARGE SCALE GENOMIC DNA]</scope>
    <source>
        <strain evidence="1 2">NCTC9185</strain>
    </source>
</reference>
<proteinExistence type="predicted"/>
<accession>A0A4U9D152</accession>
<dbReference type="EMBL" id="CABDVU010000001">
    <property type="protein sequence ID" value="VTN12049.1"/>
    <property type="molecule type" value="Genomic_DNA"/>
</dbReference>
<name>A0A4U9D152_RAOTE</name>
<dbReference type="Proteomes" id="UP000339249">
    <property type="component" value="Unassembled WGS sequence"/>
</dbReference>
<gene>
    <name evidence="1" type="ORF">NCTC9185_04019</name>
</gene>
<protein>
    <submittedName>
        <fullName evidence="1">Uncharacterized protein</fullName>
    </submittedName>
</protein>
<sequence length="74" mass="8380">MAAVNAMQRFIVRRLQPQLQPDFVALLPILRQQVQHRFGTQSGRVPTQSPTILAWLTACWYIARSTCTSAKVLV</sequence>